<protein>
    <submittedName>
        <fullName evidence="2">Uncharacterized protein</fullName>
    </submittedName>
</protein>
<dbReference type="RefSeq" id="WP_130713733.1">
    <property type="nucleotide sequence ID" value="NZ_JAWJWH010000025.1"/>
</dbReference>
<reference evidence="3" key="1">
    <citation type="journal article" date="2023" name="Int. J. Mol. Sci.">
        <title>Genomic and Metabolic Characterization of Plant Growth-Promoting Rhizobacteria Isolated from Nodules of Clovers Grown in Non-Farmed Soil.</title>
        <authorList>
            <person name="Wojcik M."/>
            <person name="Koper P."/>
            <person name="Zebracki K."/>
            <person name="Marczak M."/>
            <person name="Mazur A."/>
        </authorList>
    </citation>
    <scope>NUCLEOTIDE SEQUENCE [LARGE SCALE GENOMIC DNA]</scope>
    <source>
        <strain evidence="3">KB12</strain>
    </source>
</reference>
<evidence type="ECO:0000313" key="3">
    <source>
        <dbReference type="Proteomes" id="UP001187203"/>
    </source>
</evidence>
<sequence length="129" mass="14063">MANQMRAEPREATLAKSNRTESKVARGRGDLSASFLVAHRRSLKRLSATPTSVYVAHPEVRRCQRAPAKVRSIGATVVTHELPNPHRRSNAPVDLVFLCSPVGQFPSILLAKNMNILATSRALALKAPC</sequence>
<dbReference type="Proteomes" id="UP001187203">
    <property type="component" value="Unassembled WGS sequence"/>
</dbReference>
<gene>
    <name evidence="2" type="ORF">R1523_32730</name>
</gene>
<keyword evidence="3" id="KW-1185">Reference proteome</keyword>
<evidence type="ECO:0000313" key="2">
    <source>
        <dbReference type="EMBL" id="MDV4190260.1"/>
    </source>
</evidence>
<organism evidence="2 3">
    <name type="scientific">Rhizobium brockwellii</name>
    <dbReference type="NCBI Taxonomy" id="3019932"/>
    <lineage>
        <taxon>Bacteria</taxon>
        <taxon>Pseudomonadati</taxon>
        <taxon>Pseudomonadota</taxon>
        <taxon>Alphaproteobacteria</taxon>
        <taxon>Hyphomicrobiales</taxon>
        <taxon>Rhizobiaceae</taxon>
        <taxon>Rhizobium/Agrobacterium group</taxon>
        <taxon>Rhizobium</taxon>
    </lineage>
</organism>
<feature type="compositionally biased region" description="Basic and acidic residues" evidence="1">
    <location>
        <begin position="7"/>
        <end position="26"/>
    </location>
</feature>
<name>A0ABU3YWM5_9HYPH</name>
<feature type="region of interest" description="Disordered" evidence="1">
    <location>
        <begin position="1"/>
        <end position="26"/>
    </location>
</feature>
<proteinExistence type="predicted"/>
<accession>A0ABU3YWM5</accession>
<comment type="caution">
    <text evidence="2">The sequence shown here is derived from an EMBL/GenBank/DDBJ whole genome shotgun (WGS) entry which is preliminary data.</text>
</comment>
<dbReference type="EMBL" id="JAWJWI010000026">
    <property type="protein sequence ID" value="MDV4190260.1"/>
    <property type="molecule type" value="Genomic_DNA"/>
</dbReference>
<evidence type="ECO:0000256" key="1">
    <source>
        <dbReference type="SAM" id="MobiDB-lite"/>
    </source>
</evidence>